<dbReference type="SUPFAM" id="SSF53150">
    <property type="entry name" value="DNA repair protein MutS, domain II"/>
    <property type="match status" value="1"/>
</dbReference>
<accession>A0A1H6QTA2</accession>
<gene>
    <name evidence="9" type="primary">mutS</name>
    <name evidence="12" type="ORF">SAMN04487997_0828</name>
</gene>
<dbReference type="InterPro" id="IPR036187">
    <property type="entry name" value="DNA_mismatch_repair_MutS_sf"/>
</dbReference>
<dbReference type="FunFam" id="3.40.50.300:FF:000283">
    <property type="entry name" value="DNA mismatch repair protein MutS"/>
    <property type="match status" value="1"/>
</dbReference>
<dbReference type="InterPro" id="IPR027417">
    <property type="entry name" value="P-loop_NTPase"/>
</dbReference>
<dbReference type="STRING" id="529704.SAMN02927913_0743"/>
<reference evidence="12 13" key="1">
    <citation type="submission" date="2016-10" db="EMBL/GenBank/DDBJ databases">
        <authorList>
            <person name="de Groot N.N."/>
        </authorList>
    </citation>
    <scope>NUCLEOTIDE SEQUENCE [LARGE SCALE GENOMIC DNA]</scope>
    <source>
        <strain evidence="12 13">DSM 26515</strain>
    </source>
</reference>
<dbReference type="AlphaFoldDB" id="A0A1H6QTA2"/>
<proteinExistence type="inferred from homology"/>
<evidence type="ECO:0000256" key="9">
    <source>
        <dbReference type="HAMAP-Rule" id="MF_00096"/>
    </source>
</evidence>
<dbReference type="GO" id="GO:0005829">
    <property type="term" value="C:cytosol"/>
    <property type="evidence" value="ECO:0007669"/>
    <property type="project" value="TreeGrafter"/>
</dbReference>
<dbReference type="GO" id="GO:0006298">
    <property type="term" value="P:mismatch repair"/>
    <property type="evidence" value="ECO:0007669"/>
    <property type="project" value="UniProtKB-UniRule"/>
</dbReference>
<dbReference type="InterPro" id="IPR007696">
    <property type="entry name" value="DNA_mismatch_repair_MutS_core"/>
</dbReference>
<dbReference type="Gene3D" id="1.10.1420.10">
    <property type="match status" value="2"/>
</dbReference>
<evidence type="ECO:0000256" key="3">
    <source>
        <dbReference type="ARBA" id="ARBA00022741"/>
    </source>
</evidence>
<dbReference type="Pfam" id="PF05188">
    <property type="entry name" value="MutS_II"/>
    <property type="match status" value="1"/>
</dbReference>
<keyword evidence="4 9" id="KW-0227">DNA damage</keyword>
<dbReference type="SUPFAM" id="SSF48334">
    <property type="entry name" value="DNA repair protein MutS, domain III"/>
    <property type="match status" value="1"/>
</dbReference>
<evidence type="ECO:0000256" key="7">
    <source>
        <dbReference type="ARBA" id="ARBA00023204"/>
    </source>
</evidence>
<dbReference type="Gene3D" id="6.10.140.430">
    <property type="match status" value="1"/>
</dbReference>
<dbReference type="InterPro" id="IPR036678">
    <property type="entry name" value="MutS_con_dom_sf"/>
</dbReference>
<dbReference type="Pfam" id="PF01624">
    <property type="entry name" value="MutS_I"/>
    <property type="match status" value="1"/>
</dbReference>
<dbReference type="InterPro" id="IPR045076">
    <property type="entry name" value="MutS"/>
</dbReference>
<keyword evidence="7 9" id="KW-0234">DNA repair</keyword>
<keyword evidence="5 9" id="KW-0067">ATP-binding</keyword>
<dbReference type="PIRSF" id="PIRSF037677">
    <property type="entry name" value="DNA_mis_repair_Msh6"/>
    <property type="match status" value="1"/>
</dbReference>
<dbReference type="FunFam" id="3.40.1170.10:FF:000001">
    <property type="entry name" value="DNA mismatch repair protein MutS"/>
    <property type="match status" value="1"/>
</dbReference>
<dbReference type="InterPro" id="IPR007695">
    <property type="entry name" value="DNA_mismatch_repair_MutS-lik_N"/>
</dbReference>
<evidence type="ECO:0000259" key="11">
    <source>
        <dbReference type="PROSITE" id="PS00486"/>
    </source>
</evidence>
<evidence type="ECO:0000256" key="6">
    <source>
        <dbReference type="ARBA" id="ARBA00023125"/>
    </source>
</evidence>
<dbReference type="PANTHER" id="PTHR11361">
    <property type="entry name" value="DNA MISMATCH REPAIR PROTEIN MUTS FAMILY MEMBER"/>
    <property type="match status" value="1"/>
</dbReference>
<dbReference type="InterPro" id="IPR000432">
    <property type="entry name" value="DNA_mismatch_repair_MutS_C"/>
</dbReference>
<dbReference type="Pfam" id="PF05190">
    <property type="entry name" value="MutS_IV"/>
    <property type="match status" value="1"/>
</dbReference>
<keyword evidence="13" id="KW-1185">Reference proteome</keyword>
<dbReference type="SMART" id="SM00534">
    <property type="entry name" value="MUTSac"/>
    <property type="match status" value="1"/>
</dbReference>
<dbReference type="SUPFAM" id="SSF52540">
    <property type="entry name" value="P-loop containing nucleoside triphosphate hydrolases"/>
    <property type="match status" value="1"/>
</dbReference>
<evidence type="ECO:0000313" key="13">
    <source>
        <dbReference type="Proteomes" id="UP000199420"/>
    </source>
</evidence>
<feature type="binding site" evidence="9">
    <location>
        <begin position="653"/>
        <end position="660"/>
    </location>
    <ligand>
        <name>ATP</name>
        <dbReference type="ChEBI" id="CHEBI:30616"/>
    </ligand>
</feature>
<dbReference type="Pfam" id="PF05192">
    <property type="entry name" value="MutS_III"/>
    <property type="match status" value="1"/>
</dbReference>
<evidence type="ECO:0000256" key="8">
    <source>
        <dbReference type="ARBA" id="ARBA00024647"/>
    </source>
</evidence>
<dbReference type="PANTHER" id="PTHR11361:SF34">
    <property type="entry name" value="DNA MISMATCH REPAIR PROTEIN MSH1, MITOCHONDRIAL"/>
    <property type="match status" value="1"/>
</dbReference>
<name>A0A1H6QTA2_9GAMM</name>
<evidence type="ECO:0000256" key="2">
    <source>
        <dbReference type="ARBA" id="ARBA00021982"/>
    </source>
</evidence>
<feature type="domain" description="DNA mismatch repair proteins mutS family" evidence="11">
    <location>
        <begin position="727"/>
        <end position="743"/>
    </location>
</feature>
<protein>
    <recommendedName>
        <fullName evidence="2 9">DNA mismatch repair protein MutS</fullName>
    </recommendedName>
</protein>
<dbReference type="InterPro" id="IPR007861">
    <property type="entry name" value="DNA_mismatch_repair_MutS_clamp"/>
</dbReference>
<evidence type="ECO:0000256" key="4">
    <source>
        <dbReference type="ARBA" id="ARBA00022763"/>
    </source>
</evidence>
<organism evidence="12 13">
    <name type="scientific">Frateuria terrea</name>
    <dbReference type="NCBI Taxonomy" id="529704"/>
    <lineage>
        <taxon>Bacteria</taxon>
        <taxon>Pseudomonadati</taxon>
        <taxon>Pseudomonadota</taxon>
        <taxon>Gammaproteobacteria</taxon>
        <taxon>Lysobacterales</taxon>
        <taxon>Rhodanobacteraceae</taxon>
        <taxon>Frateuria</taxon>
    </lineage>
</organism>
<dbReference type="EMBL" id="FNYC01000001">
    <property type="protein sequence ID" value="SEI46839.1"/>
    <property type="molecule type" value="Genomic_DNA"/>
</dbReference>
<dbReference type="NCBIfam" id="TIGR01070">
    <property type="entry name" value="mutS1"/>
    <property type="match status" value="1"/>
</dbReference>
<evidence type="ECO:0000313" key="12">
    <source>
        <dbReference type="EMBL" id="SEI46839.1"/>
    </source>
</evidence>
<dbReference type="PROSITE" id="PS00486">
    <property type="entry name" value="DNA_MISMATCH_REPAIR_2"/>
    <property type="match status" value="1"/>
</dbReference>
<comment type="similarity">
    <text evidence="1 9 10">Belongs to the DNA mismatch repair MutS family.</text>
</comment>
<dbReference type="SUPFAM" id="SSF55271">
    <property type="entry name" value="DNA repair protein MutS, domain I"/>
    <property type="match status" value="1"/>
</dbReference>
<dbReference type="GO" id="GO:0003684">
    <property type="term" value="F:damaged DNA binding"/>
    <property type="evidence" value="ECO:0007669"/>
    <property type="project" value="UniProtKB-UniRule"/>
</dbReference>
<evidence type="ECO:0000256" key="5">
    <source>
        <dbReference type="ARBA" id="ARBA00022840"/>
    </source>
</evidence>
<dbReference type="InterPro" id="IPR007860">
    <property type="entry name" value="DNA_mmatch_repair_MutS_con_dom"/>
</dbReference>
<dbReference type="InterPro" id="IPR016151">
    <property type="entry name" value="DNA_mismatch_repair_MutS_N"/>
</dbReference>
<dbReference type="GO" id="GO:0140664">
    <property type="term" value="F:ATP-dependent DNA damage sensor activity"/>
    <property type="evidence" value="ECO:0007669"/>
    <property type="project" value="InterPro"/>
</dbReference>
<keyword evidence="3 9" id="KW-0547">Nucleotide-binding</keyword>
<dbReference type="InterPro" id="IPR005748">
    <property type="entry name" value="DNA_mismatch_repair_MutS"/>
</dbReference>
<keyword evidence="6 9" id="KW-0238">DNA-binding</keyword>
<dbReference type="Gene3D" id="3.40.50.300">
    <property type="entry name" value="P-loop containing nucleotide triphosphate hydrolases"/>
    <property type="match status" value="1"/>
</dbReference>
<dbReference type="GO" id="GO:0005524">
    <property type="term" value="F:ATP binding"/>
    <property type="evidence" value="ECO:0007669"/>
    <property type="project" value="UniProtKB-UniRule"/>
</dbReference>
<dbReference type="Gene3D" id="3.40.1170.10">
    <property type="entry name" value="DNA repair protein MutS, domain I"/>
    <property type="match status" value="1"/>
</dbReference>
<evidence type="ECO:0000256" key="10">
    <source>
        <dbReference type="RuleBase" id="RU003756"/>
    </source>
</evidence>
<comment type="function">
    <text evidence="8 9">This protein is involved in the repair of mismatches in DNA. It is possible that it carries out the mismatch recognition step. This protein has a weak ATPase activity.</text>
</comment>
<dbReference type="SMART" id="SM00533">
    <property type="entry name" value="MUTSd"/>
    <property type="match status" value="1"/>
</dbReference>
<dbReference type="Proteomes" id="UP000199420">
    <property type="component" value="Unassembled WGS sequence"/>
</dbReference>
<dbReference type="GO" id="GO:0030983">
    <property type="term" value="F:mismatched DNA binding"/>
    <property type="evidence" value="ECO:0007669"/>
    <property type="project" value="InterPro"/>
</dbReference>
<sequence length="893" mass="97465">MYTPSPPGAIAAAGDRLNLPRRMNLNDSASHTPFMRQYLAHKAEHPDVLLFFRMGDFYELFYDDARKAARLLDITLTQRGQSAGAPIPMAGVPYHAAENYLARLVRLGESVAICEQIGDPAASKGPVERKVVRIVTPGTVTDAALLEERRDNLLLSIHAGAQGTFGLAWVDLSAGRFLLSEVASAEGLAAELARLQPAETLVGEDGAWPKLVTALPGLRKRPPWHYDLDAARRELHRFFGTRDLSGFGVDGLPLAIAAAGCLLGYVEETQKSALPHLTGMAVENAGETIALDAATRRNLELDTHPSGRVEHTLLGVLDETVTPMGARLLRRWLNRPLRARDTLRLRHQAIATLIEARAYEPLRETLRGIGDLERILGRIALCSARPRDLSTLRDGLAAAPGVCAIVLDREGQRAASHGRTLQQDPNPLLASLVARIGDHADTAALLQRAIVAQPPVLQRDGGVIAEGYDAELDELRRLSTHADQFLVELEEREKAASGIPTLKVGYNRVHGYYIEITRAHADKTPTHYTRRQTTKNAERYITEELKAFEDKVLSARERSLMRERALYDSLLATLIERLAPLKDAAAAIAELDVLADLAERAETLDWRAPDLTDAPGICIERGRHPVVEKVREEPFEPNDLDLTDRRRMLVITGPNMGGKSTYMRQNALIVLLAHIGSYVPASRACIGPVDRIFTRIGAGDDLSRGQSTFMVEMSETANILHNATEHSLVLMDEVGRGTSTYDGLALARAAAVHLAAASRAFTLFATHYFELTELASEYPAIANVHLDAVEYGEQLVFMHAVKEGPANRSFGLQVAALAGLPRSVIADARRTLAELERGMHGHATAPAAPEASPQLGLFAARPSALEEALKGLDPDAMSPREALEALYRLKALE</sequence>
<dbReference type="FunFam" id="1.10.1420.10:FF:000002">
    <property type="entry name" value="DNA mismatch repair protein MutS"/>
    <property type="match status" value="1"/>
</dbReference>
<evidence type="ECO:0000256" key="1">
    <source>
        <dbReference type="ARBA" id="ARBA00006271"/>
    </source>
</evidence>
<dbReference type="Gene3D" id="3.30.420.110">
    <property type="entry name" value="MutS, connector domain"/>
    <property type="match status" value="1"/>
</dbReference>
<dbReference type="Pfam" id="PF00488">
    <property type="entry name" value="MutS_V"/>
    <property type="match status" value="1"/>
</dbReference>
<dbReference type="InterPro" id="IPR017261">
    <property type="entry name" value="DNA_mismatch_repair_MutS/MSH"/>
</dbReference>
<dbReference type="NCBIfam" id="NF003810">
    <property type="entry name" value="PRK05399.1"/>
    <property type="match status" value="1"/>
</dbReference>
<dbReference type="HAMAP" id="MF_00096">
    <property type="entry name" value="MutS"/>
    <property type="match status" value="1"/>
</dbReference>